<feature type="region of interest" description="Disordered" evidence="1">
    <location>
        <begin position="1"/>
        <end position="49"/>
    </location>
</feature>
<evidence type="ECO:0000256" key="1">
    <source>
        <dbReference type="SAM" id="MobiDB-lite"/>
    </source>
</evidence>
<gene>
    <name evidence="2" type="ORF">XpopCFBP1817_13790</name>
</gene>
<dbReference type="Proteomes" id="UP000239939">
    <property type="component" value="Unassembled WGS sequence"/>
</dbReference>
<accession>A0A2S7EMC1</accession>
<evidence type="ECO:0000313" key="3">
    <source>
        <dbReference type="Proteomes" id="UP000239939"/>
    </source>
</evidence>
<organism evidence="2 3">
    <name type="scientific">Xanthomonas populi</name>
    <dbReference type="NCBI Taxonomy" id="53414"/>
    <lineage>
        <taxon>Bacteria</taxon>
        <taxon>Pseudomonadati</taxon>
        <taxon>Pseudomonadota</taxon>
        <taxon>Gammaproteobacteria</taxon>
        <taxon>Lysobacterales</taxon>
        <taxon>Lysobacteraceae</taxon>
        <taxon>Xanthomonas</taxon>
    </lineage>
</organism>
<protein>
    <submittedName>
        <fullName evidence="2">Uncharacterized protein</fullName>
    </submittedName>
</protein>
<dbReference type="AlphaFoldDB" id="A0A2S7EMC1"/>
<feature type="region of interest" description="Disordered" evidence="1">
    <location>
        <begin position="79"/>
        <end position="101"/>
    </location>
</feature>
<comment type="caution">
    <text evidence="2">The sequence shown here is derived from an EMBL/GenBank/DDBJ whole genome shotgun (WGS) entry which is preliminary data.</text>
</comment>
<evidence type="ECO:0000313" key="2">
    <source>
        <dbReference type="EMBL" id="PPU91462.1"/>
    </source>
</evidence>
<sequence>MRAGCGPIAQWSNASESRRGALTARGTRRESVDGGSVAASMPPRVPQSVRTKQPASLLVALLQPCVSIREVAARSAARYAGCGSAGPDRSPARAHAPDKPG</sequence>
<keyword evidence="3" id="KW-1185">Reference proteome</keyword>
<reference evidence="3" key="1">
    <citation type="submission" date="2016-08" db="EMBL/GenBank/DDBJ databases">
        <authorList>
            <person name="Merda D."/>
            <person name="Briand M."/>
            <person name="Taghouti G."/>
            <person name="Carrere S."/>
            <person name="Gouzy J."/>
            <person name="Portier P."/>
            <person name="Jacques M.-A."/>
            <person name="Fischer-Le Saux M."/>
        </authorList>
    </citation>
    <scope>NUCLEOTIDE SEQUENCE [LARGE SCALE GENOMIC DNA]</scope>
    <source>
        <strain evidence="3">CFBP1817</strain>
    </source>
</reference>
<proteinExistence type="predicted"/>
<dbReference type="EMBL" id="MDEJ01000087">
    <property type="protein sequence ID" value="PPU91462.1"/>
    <property type="molecule type" value="Genomic_DNA"/>
</dbReference>
<name>A0A2S7EMC1_9XANT</name>